<dbReference type="Gene3D" id="3.40.190.10">
    <property type="entry name" value="Periplasmic binding protein-like II"/>
    <property type="match status" value="2"/>
</dbReference>
<keyword evidence="1" id="KW-0732">Signal</keyword>
<dbReference type="eggNOG" id="COG2304">
    <property type="taxonomic scope" value="Bacteria"/>
</dbReference>
<dbReference type="SMART" id="SM00327">
    <property type="entry name" value="VWA"/>
    <property type="match status" value="1"/>
</dbReference>
<dbReference type="CDD" id="cd00198">
    <property type="entry name" value="vWFA"/>
    <property type="match status" value="1"/>
</dbReference>
<dbReference type="Gene3D" id="3.40.50.410">
    <property type="entry name" value="von Willebrand factor, type A domain"/>
    <property type="match status" value="1"/>
</dbReference>
<dbReference type="HOGENOM" id="CLU_029847_1_0_11"/>
<dbReference type="PANTHER" id="PTHR30632">
    <property type="entry name" value="MOLYBDATE-BINDING PERIPLASMIC PROTEIN"/>
    <property type="match status" value="1"/>
</dbReference>
<feature type="chain" id="PRO_5038511184" evidence="1">
    <location>
        <begin position="22"/>
        <end position="511"/>
    </location>
</feature>
<gene>
    <name evidence="3" type="ORF">AJAP_13455</name>
</gene>
<keyword evidence="4" id="KW-1185">Reference proteome</keyword>
<organism evidence="3 4">
    <name type="scientific">Amycolatopsis japonica</name>
    <dbReference type="NCBI Taxonomy" id="208439"/>
    <lineage>
        <taxon>Bacteria</taxon>
        <taxon>Bacillati</taxon>
        <taxon>Actinomycetota</taxon>
        <taxon>Actinomycetes</taxon>
        <taxon>Pseudonocardiales</taxon>
        <taxon>Pseudonocardiaceae</taxon>
        <taxon>Amycolatopsis</taxon>
        <taxon>Amycolatopsis japonica group</taxon>
    </lineage>
</organism>
<dbReference type="RefSeq" id="WP_038511208.1">
    <property type="nucleotide sequence ID" value="NZ_CP008953.1"/>
</dbReference>
<proteinExistence type="predicted"/>
<dbReference type="Proteomes" id="UP000028492">
    <property type="component" value="Chromosome"/>
</dbReference>
<name>A0A075UN00_9PSEU</name>
<protein>
    <submittedName>
        <fullName evidence="3">Conserved putative secreted protein</fullName>
    </submittedName>
</protein>
<dbReference type="SUPFAM" id="SSF53300">
    <property type="entry name" value="vWA-like"/>
    <property type="match status" value="1"/>
</dbReference>
<feature type="domain" description="VWFA" evidence="2">
    <location>
        <begin position="331"/>
        <end position="507"/>
    </location>
</feature>
<evidence type="ECO:0000256" key="1">
    <source>
        <dbReference type="SAM" id="SignalP"/>
    </source>
</evidence>
<dbReference type="PROSITE" id="PS51257">
    <property type="entry name" value="PROKAR_LIPOPROTEIN"/>
    <property type="match status" value="1"/>
</dbReference>
<evidence type="ECO:0000259" key="2">
    <source>
        <dbReference type="PROSITE" id="PS50234"/>
    </source>
</evidence>
<dbReference type="InterPro" id="IPR002035">
    <property type="entry name" value="VWF_A"/>
</dbReference>
<dbReference type="PANTHER" id="PTHR30632:SF0">
    <property type="entry name" value="SULFATE-BINDING PROTEIN"/>
    <property type="match status" value="1"/>
</dbReference>
<dbReference type="KEGG" id="aja:AJAP_13455"/>
<dbReference type="InterPro" id="IPR050682">
    <property type="entry name" value="ModA/WtpA"/>
</dbReference>
<accession>A0A075UN00</accession>
<dbReference type="STRING" id="208439.AJAP_13455"/>
<dbReference type="AlphaFoldDB" id="A0A075UN00"/>
<dbReference type="PROSITE" id="PS50234">
    <property type="entry name" value="VWFA"/>
    <property type="match status" value="1"/>
</dbReference>
<dbReference type="EMBL" id="CP008953">
    <property type="protein sequence ID" value="AIG75572.1"/>
    <property type="molecule type" value="Genomic_DNA"/>
</dbReference>
<dbReference type="GO" id="GO:0015689">
    <property type="term" value="P:molybdate ion transport"/>
    <property type="evidence" value="ECO:0007669"/>
    <property type="project" value="TreeGrafter"/>
</dbReference>
<evidence type="ECO:0000313" key="4">
    <source>
        <dbReference type="Proteomes" id="UP000028492"/>
    </source>
</evidence>
<dbReference type="SUPFAM" id="SSF53850">
    <property type="entry name" value="Periplasmic binding protein-like II"/>
    <property type="match status" value="1"/>
</dbReference>
<dbReference type="GO" id="GO:0030973">
    <property type="term" value="F:molybdate ion binding"/>
    <property type="evidence" value="ECO:0007669"/>
    <property type="project" value="TreeGrafter"/>
</dbReference>
<evidence type="ECO:0000313" key="3">
    <source>
        <dbReference type="EMBL" id="AIG75572.1"/>
    </source>
</evidence>
<dbReference type="Pfam" id="PF00092">
    <property type="entry name" value="VWA"/>
    <property type="match status" value="1"/>
</dbReference>
<feature type="signal peptide" evidence="1">
    <location>
        <begin position="1"/>
        <end position="21"/>
    </location>
</feature>
<dbReference type="Pfam" id="PF13531">
    <property type="entry name" value="SBP_bac_11"/>
    <property type="match status" value="1"/>
</dbReference>
<reference evidence="3 4" key="1">
    <citation type="journal article" date="2014" name="J. Biotechnol.">
        <title>Complete genome sequence of the actinobacterium Amycolatopsis japonica MG417-CF17(T) (=DSM 44213T) producing (S,S)-N,N'-ethylenediaminedisuccinic acid.</title>
        <authorList>
            <person name="Stegmann E."/>
            <person name="Albersmeier A."/>
            <person name="Spohn M."/>
            <person name="Gert H."/>
            <person name="Weber T."/>
            <person name="Wohlleben W."/>
            <person name="Kalinowski J."/>
            <person name="Ruckert C."/>
        </authorList>
    </citation>
    <scope>NUCLEOTIDE SEQUENCE [LARGE SCALE GENOMIC DNA]</scope>
    <source>
        <strain evidence="4">MG417-CF17 (DSM 44213)</strain>
    </source>
</reference>
<dbReference type="InterPro" id="IPR036465">
    <property type="entry name" value="vWFA_dom_sf"/>
</dbReference>
<sequence length="511" mass="54386">MKRLLAILCCLLLLVAACTSGGQKVKLRVLASSELADLGPILDDLRAETGIELEMDFRGTIDAAASLTPGKATHDLAWLSTDRYFQLKHRQSGDKGERPLATKTMVSPVIVGITPAKAAELRRGKPDGKLSWADLADAAAGGGFRFAMADPAKSTSGLTSLVGVATAAAGTGAALRLQDVKCDKLQGFRTGHTLTADTSAAVADRFAERQDVDAIIGYESTLLSLNASGRLKTPLELVYPRDGIVQSDYPVLLLDPAEREAYDKVVSWLRSPATQKKLMERTLRRPITGEVGLDPRLPASIGNSLYFPDEQAVVDKLLDDYAASASRAPGRVIFVLDFSGSMKGPRIAALRATFAGLSGGPDGGFDRFYRGERLTVLRFGGKILGDKEFTIDGPGDLDALRAFIAADEFDGNTAVWSALGEAYTKAGIHRGAEPGGDVSIVLMTDGESNTGPGIEEFLRAPRDPGVHTYTIRFGEANPAELERAAVATGGRMVDANTTSLLDAFKEIRGCR</sequence>